<evidence type="ECO:0000313" key="1">
    <source>
        <dbReference type="EMBL" id="KAF1799500.1"/>
    </source>
</evidence>
<dbReference type="AlphaFoldDB" id="A0A8H4BC65"/>
<name>A0A8H4BC65_MUCCL</name>
<comment type="caution">
    <text evidence="1">The sequence shown here is derived from an EMBL/GenBank/DDBJ whole genome shotgun (WGS) entry which is preliminary data.</text>
</comment>
<dbReference type="Proteomes" id="UP000469890">
    <property type="component" value="Unassembled WGS sequence"/>
</dbReference>
<protein>
    <submittedName>
        <fullName evidence="1">Uncharacterized protein</fullName>
    </submittedName>
</protein>
<dbReference type="EMBL" id="JAAECE010000006">
    <property type="protein sequence ID" value="KAF1799500.1"/>
    <property type="molecule type" value="Genomic_DNA"/>
</dbReference>
<organism evidence="1 2">
    <name type="scientific">Mucor circinelloides f. lusitanicus</name>
    <name type="common">Mucor racemosus var. lusitanicus</name>
    <dbReference type="NCBI Taxonomy" id="29924"/>
    <lineage>
        <taxon>Eukaryota</taxon>
        <taxon>Fungi</taxon>
        <taxon>Fungi incertae sedis</taxon>
        <taxon>Mucoromycota</taxon>
        <taxon>Mucoromycotina</taxon>
        <taxon>Mucoromycetes</taxon>
        <taxon>Mucorales</taxon>
        <taxon>Mucorineae</taxon>
        <taxon>Mucoraceae</taxon>
        <taxon>Mucor</taxon>
    </lineage>
</organism>
<evidence type="ECO:0000313" key="2">
    <source>
        <dbReference type="Proteomes" id="UP000469890"/>
    </source>
</evidence>
<accession>A0A8H4BC65</accession>
<reference evidence="1 2" key="1">
    <citation type="submission" date="2019-09" db="EMBL/GenBank/DDBJ databases">
        <authorList>
            <consortium name="DOE Joint Genome Institute"/>
            <person name="Mondo S.J."/>
            <person name="Navarro-Mendoza M.I."/>
            <person name="Perez-Arques C."/>
            <person name="Panchal S."/>
            <person name="Nicolas F.E."/>
            <person name="Ganguly P."/>
            <person name="Pangilinan J."/>
            <person name="Grigoriev I."/>
            <person name="Heitman J."/>
            <person name="Sanya K."/>
            <person name="Garre V."/>
        </authorList>
    </citation>
    <scope>NUCLEOTIDE SEQUENCE [LARGE SCALE GENOMIC DNA]</scope>
    <source>
        <strain evidence="1 2">MU402</strain>
    </source>
</reference>
<sequence>MDEFYKSMLNSYINNVKVERHTFNDIAELFGDFNVENDRDNVKLVLFDIYKKASIESSLNSLPTESLLNHKVEEAELINGYLQPFLSPLFHKPQNSKLFLWYQVTSSINARCRNS</sequence>
<proteinExistence type="predicted"/>
<gene>
    <name evidence="1" type="ORF">FB192DRAFT_1135129</name>
</gene>